<dbReference type="AlphaFoldDB" id="A0A916UV16"/>
<reference evidence="1" key="1">
    <citation type="journal article" date="2014" name="Int. J. Syst. Evol. Microbiol.">
        <title>Complete genome sequence of Corynebacterium casei LMG S-19264T (=DSM 44701T), isolated from a smear-ripened cheese.</title>
        <authorList>
            <consortium name="US DOE Joint Genome Institute (JGI-PGF)"/>
            <person name="Walter F."/>
            <person name="Albersmeier A."/>
            <person name="Kalinowski J."/>
            <person name="Ruckert C."/>
        </authorList>
    </citation>
    <scope>NUCLEOTIDE SEQUENCE</scope>
    <source>
        <strain evidence="1">CGMCC 1.12919</strain>
    </source>
</reference>
<proteinExistence type="predicted"/>
<name>A0A916UV16_9HYPH</name>
<sequence>MSSTVRPPLVVEIGVLKVRGFAQIGRSSRCAAALFAIAAFWGLSMGTISAREIAASPDQRTDSQASTQGRQVLAAVGQGDARASRRRAAVPGPYYVDFRSRTAASYGHAFIWFGKSSEREVEVAGLHPAGDDPLPYMLGHLVWVPSETGKSYGDLDEEYLTASYRVYMSEADAKRVFAYIKQLQGSTPLWNAATTNCTWFIGRIANYMGLKTPSHLLLPENYVNDLRTMNGGRQVIQLSADPGVTVGQ</sequence>
<evidence type="ECO:0000313" key="1">
    <source>
        <dbReference type="EMBL" id="GGC88404.1"/>
    </source>
</evidence>
<keyword evidence="2" id="KW-1185">Reference proteome</keyword>
<accession>A0A916UV16</accession>
<comment type="caution">
    <text evidence="1">The sequence shown here is derived from an EMBL/GenBank/DDBJ whole genome shotgun (WGS) entry which is preliminary data.</text>
</comment>
<gene>
    <name evidence="1" type="ORF">GCM10010994_52960</name>
</gene>
<dbReference type="EMBL" id="BMGG01000010">
    <property type="protein sequence ID" value="GGC88404.1"/>
    <property type="molecule type" value="Genomic_DNA"/>
</dbReference>
<reference evidence="1" key="2">
    <citation type="submission" date="2020-09" db="EMBL/GenBank/DDBJ databases">
        <authorList>
            <person name="Sun Q."/>
            <person name="Zhou Y."/>
        </authorList>
    </citation>
    <scope>NUCLEOTIDE SEQUENCE</scope>
    <source>
        <strain evidence="1">CGMCC 1.12919</strain>
    </source>
</reference>
<dbReference type="Proteomes" id="UP000637002">
    <property type="component" value="Unassembled WGS sequence"/>
</dbReference>
<evidence type="ECO:0000313" key="2">
    <source>
        <dbReference type="Proteomes" id="UP000637002"/>
    </source>
</evidence>
<protein>
    <submittedName>
        <fullName evidence="1">Uncharacterized protein</fullName>
    </submittedName>
</protein>
<organism evidence="1 2">
    <name type="scientific">Chelatococcus reniformis</name>
    <dbReference type="NCBI Taxonomy" id="1494448"/>
    <lineage>
        <taxon>Bacteria</taxon>
        <taxon>Pseudomonadati</taxon>
        <taxon>Pseudomonadota</taxon>
        <taxon>Alphaproteobacteria</taxon>
        <taxon>Hyphomicrobiales</taxon>
        <taxon>Chelatococcaceae</taxon>
        <taxon>Chelatococcus</taxon>
    </lineage>
</organism>
<dbReference type="RefSeq" id="WP_244642225.1">
    <property type="nucleotide sequence ID" value="NZ_BMGG01000010.1"/>
</dbReference>